<organism evidence="7 8">
    <name type="scientific">Flavobacterium humi</name>
    <dbReference type="NCBI Taxonomy" id="2562683"/>
    <lineage>
        <taxon>Bacteria</taxon>
        <taxon>Pseudomonadati</taxon>
        <taxon>Bacteroidota</taxon>
        <taxon>Flavobacteriia</taxon>
        <taxon>Flavobacteriales</taxon>
        <taxon>Flavobacteriaceae</taxon>
        <taxon>Flavobacterium</taxon>
    </lineage>
</organism>
<feature type="transmembrane region" description="Helical" evidence="6">
    <location>
        <begin position="200"/>
        <end position="217"/>
    </location>
</feature>
<evidence type="ECO:0008006" key="9">
    <source>
        <dbReference type="Google" id="ProtNLM"/>
    </source>
</evidence>
<evidence type="ECO:0000256" key="1">
    <source>
        <dbReference type="ARBA" id="ARBA00004141"/>
    </source>
</evidence>
<evidence type="ECO:0000256" key="6">
    <source>
        <dbReference type="SAM" id="Phobius"/>
    </source>
</evidence>
<evidence type="ECO:0000313" key="8">
    <source>
        <dbReference type="Proteomes" id="UP000297407"/>
    </source>
</evidence>
<feature type="transmembrane region" description="Helical" evidence="6">
    <location>
        <begin position="113"/>
        <end position="131"/>
    </location>
</feature>
<dbReference type="GO" id="GO:0016020">
    <property type="term" value="C:membrane"/>
    <property type="evidence" value="ECO:0007669"/>
    <property type="project" value="UniProtKB-SubCell"/>
</dbReference>
<dbReference type="Proteomes" id="UP000297407">
    <property type="component" value="Unassembled WGS sequence"/>
</dbReference>
<feature type="transmembrane region" description="Helical" evidence="6">
    <location>
        <begin position="38"/>
        <end position="55"/>
    </location>
</feature>
<keyword evidence="4 6" id="KW-1133">Transmembrane helix</keyword>
<accession>A0A4Z0L739</accession>
<protein>
    <recommendedName>
        <fullName evidence="9">Lysoplasmalogenase</fullName>
    </recommendedName>
</protein>
<feature type="transmembrane region" description="Helical" evidence="6">
    <location>
        <begin position="173"/>
        <end position="194"/>
    </location>
</feature>
<gene>
    <name evidence="7" type="ORF">E4635_09275</name>
</gene>
<evidence type="ECO:0000256" key="5">
    <source>
        <dbReference type="ARBA" id="ARBA00023136"/>
    </source>
</evidence>
<keyword evidence="5 6" id="KW-0472">Membrane</keyword>
<evidence type="ECO:0000256" key="4">
    <source>
        <dbReference type="ARBA" id="ARBA00022989"/>
    </source>
</evidence>
<dbReference type="EMBL" id="SRLH01000004">
    <property type="protein sequence ID" value="TGD58187.1"/>
    <property type="molecule type" value="Genomic_DNA"/>
</dbReference>
<name>A0A4Z0L739_9FLAO</name>
<evidence type="ECO:0000256" key="2">
    <source>
        <dbReference type="ARBA" id="ARBA00007375"/>
    </source>
</evidence>
<reference evidence="7 8" key="1">
    <citation type="submission" date="2019-04" db="EMBL/GenBank/DDBJ databases">
        <title>Flavobacterium sp. strain DS2-A Genome sequencing and assembly.</title>
        <authorList>
            <person name="Kim I."/>
        </authorList>
    </citation>
    <scope>NUCLEOTIDE SEQUENCE [LARGE SCALE GENOMIC DNA]</scope>
    <source>
        <strain evidence="7 8">DS2-A</strain>
    </source>
</reference>
<evidence type="ECO:0000313" key="7">
    <source>
        <dbReference type="EMBL" id="TGD58187.1"/>
    </source>
</evidence>
<keyword evidence="8" id="KW-1185">Reference proteome</keyword>
<sequence length="228" mass="26515">MENNKPDKRMDDVKILLILFFTIGLAEVIAELFVNKTFVYLLKPLIIPTLAAIYWKKSKQKSYYFLVALFFAFLANIFFVRTDFNSIMAGAFFYLLYRILVIYLVVRMIGIGNYLPVFLGSIPFLTVFSYIGCLTMDELGNALFIYIIQVLIMSFLGGFSVANYMIDDSRTNFWLFLSSLLFSIIQIILILKIYYISVYIFQPMAMVLYIFGQYALYKFMILSEEGVK</sequence>
<dbReference type="AlphaFoldDB" id="A0A4Z0L739"/>
<comment type="subcellular location">
    <subcellularLocation>
        <location evidence="1">Membrane</location>
        <topology evidence="1">Multi-pass membrane protein</topology>
    </subcellularLocation>
</comment>
<dbReference type="Pfam" id="PF07947">
    <property type="entry name" value="YhhN"/>
    <property type="match status" value="1"/>
</dbReference>
<dbReference type="RefSeq" id="WP_135526357.1">
    <property type="nucleotide sequence ID" value="NZ_SRLH01000004.1"/>
</dbReference>
<feature type="transmembrane region" description="Helical" evidence="6">
    <location>
        <begin position="62"/>
        <end position="80"/>
    </location>
</feature>
<dbReference type="InterPro" id="IPR012506">
    <property type="entry name" value="TMEM86B-like"/>
</dbReference>
<feature type="transmembrane region" description="Helical" evidence="6">
    <location>
        <begin position="12"/>
        <end position="32"/>
    </location>
</feature>
<comment type="caution">
    <text evidence="7">The sequence shown here is derived from an EMBL/GenBank/DDBJ whole genome shotgun (WGS) entry which is preliminary data.</text>
</comment>
<comment type="similarity">
    <text evidence="2">Belongs to the TMEM86 family.</text>
</comment>
<feature type="transmembrane region" description="Helical" evidence="6">
    <location>
        <begin position="86"/>
        <end position="106"/>
    </location>
</feature>
<evidence type="ECO:0000256" key="3">
    <source>
        <dbReference type="ARBA" id="ARBA00022692"/>
    </source>
</evidence>
<keyword evidence="3 6" id="KW-0812">Transmembrane</keyword>
<dbReference type="OrthoDB" id="1376254at2"/>
<feature type="transmembrane region" description="Helical" evidence="6">
    <location>
        <begin position="143"/>
        <end position="166"/>
    </location>
</feature>
<proteinExistence type="inferred from homology"/>